<feature type="region of interest" description="Disordered" evidence="1">
    <location>
        <begin position="492"/>
        <end position="596"/>
    </location>
</feature>
<feature type="compositionally biased region" description="Polar residues" evidence="1">
    <location>
        <begin position="421"/>
        <end position="431"/>
    </location>
</feature>
<dbReference type="InterPro" id="IPR001810">
    <property type="entry name" value="F-box_dom"/>
</dbReference>
<name>A0AAE8N4H1_9PEZI</name>
<feature type="region of interest" description="Disordered" evidence="1">
    <location>
        <begin position="1"/>
        <end position="22"/>
    </location>
</feature>
<feature type="region of interest" description="Disordered" evidence="1">
    <location>
        <begin position="906"/>
        <end position="928"/>
    </location>
</feature>
<organism evidence="3 4">
    <name type="scientific">Cephalotrichum gorgonifer</name>
    <dbReference type="NCBI Taxonomy" id="2041049"/>
    <lineage>
        <taxon>Eukaryota</taxon>
        <taxon>Fungi</taxon>
        <taxon>Dikarya</taxon>
        <taxon>Ascomycota</taxon>
        <taxon>Pezizomycotina</taxon>
        <taxon>Sordariomycetes</taxon>
        <taxon>Hypocreomycetidae</taxon>
        <taxon>Microascales</taxon>
        <taxon>Microascaceae</taxon>
        <taxon>Cephalotrichum</taxon>
    </lineage>
</organism>
<evidence type="ECO:0000259" key="2">
    <source>
        <dbReference type="PROSITE" id="PS50181"/>
    </source>
</evidence>
<dbReference type="PROSITE" id="PS50181">
    <property type="entry name" value="FBOX"/>
    <property type="match status" value="1"/>
</dbReference>
<feature type="region of interest" description="Disordered" evidence="1">
    <location>
        <begin position="401"/>
        <end position="437"/>
    </location>
</feature>
<feature type="compositionally biased region" description="Low complexity" evidence="1">
    <location>
        <begin position="492"/>
        <end position="501"/>
    </location>
</feature>
<keyword evidence="4" id="KW-1185">Reference proteome</keyword>
<sequence>MASTMVSSSSSASPSSSAPRIRQSVRPIRRLSVLDLPPETQHAIFSHCDTPELISLSVVSRRFHELAAAQLYRSFHVILTNPPLLPRDNPPLRSTANVTLTGGLDTLTTSDYDYARFLRHFSLDIRSVGDKARTSYQAFQYSLNGGRFLNTLIHLALRDAKSLETFKWNIPVELNRRVFKTLHQLPCLNELHIRWHAGISCYEPLRPLPIANANPSSSFDPPMLLPHHHPHPQGPPPPPVQFNVGPIPPQFYGNGIQSHFAPAHASPPTHIIPNLPPPPIMKPSSRSRPLRRQSAPDDPPTLSGFKNLRRLAVLNIDSLDLVPEVKSCIEYSESTLTHLRLSFSTALAVEARGSDPDQDPDATELDDDFHGAQHSTSSRPPSAQKEWKIQEAVLARVLGVEKGRHNHQPPSRPGEREDDGSSLSDKSQGVSQKEKKSPEELFIAALKEASNALLSVRGAESLAGHSGDIVDLIGNAIGGYFESDAAKQNAITGTSSVTRSGSSDDDSASGQPDELLPSTASHKNSNDKPPRANMSVDDLDLSDTEGDESLGVDTSDDSDTSPDMTRFSGVRESARHSSIWPSRTRRTRTARSESPSVVLCAQEKPTAEVNESEMKQLMSAYVKSTRGLGLVSLGIHLIPVKASVLNSALDLHALQTLTLLNVGNQAPLWTLLSKENQVKPLALRNISTDNVSPAFLKCVSQLDKVYEIFMIERSVRYWPSTFHPWSTVTINNIRKQVLKKHLGTLKRLLIRNDSSSTWDLDAKTITLLCAQGVRLEELSGGFHMRGVHTLLQHFAGLRNLQALHISPFRNDDTCAWAMQETTKFFIDSLVWYPQHKLEWLGVGERATRIIRTVDKGPSRSKNGVSRKKESTDKKGKGKAVITGAGDSGVEEITLAFSADLWRYPSDGDSSEEEDLYSSDSEGEGESGDEFEAVLKLRSVSWGLDYVEGVRIFEKEVRAGEL</sequence>
<feature type="compositionally biased region" description="Acidic residues" evidence="1">
    <location>
        <begin position="537"/>
        <end position="560"/>
    </location>
</feature>
<feature type="region of interest" description="Disordered" evidence="1">
    <location>
        <begin position="853"/>
        <end position="882"/>
    </location>
</feature>
<dbReference type="SMART" id="SM00256">
    <property type="entry name" value="FBOX"/>
    <property type="match status" value="1"/>
</dbReference>
<feature type="compositionally biased region" description="Acidic residues" evidence="1">
    <location>
        <begin position="356"/>
        <end position="367"/>
    </location>
</feature>
<feature type="compositionally biased region" description="Low complexity" evidence="1">
    <location>
        <begin position="7"/>
        <end position="19"/>
    </location>
</feature>
<comment type="caution">
    <text evidence="3">The sequence shown here is derived from an EMBL/GenBank/DDBJ whole genome shotgun (WGS) entry which is preliminary data.</text>
</comment>
<proteinExistence type="predicted"/>
<gene>
    <name evidence="3" type="ORF">DNG_08529</name>
</gene>
<dbReference type="EMBL" id="ONZQ02000014">
    <property type="protein sequence ID" value="SPO05842.1"/>
    <property type="molecule type" value="Genomic_DNA"/>
</dbReference>
<dbReference type="InterPro" id="IPR036047">
    <property type="entry name" value="F-box-like_dom_sf"/>
</dbReference>
<feature type="compositionally biased region" description="Acidic residues" evidence="1">
    <location>
        <begin position="908"/>
        <end position="928"/>
    </location>
</feature>
<evidence type="ECO:0000256" key="1">
    <source>
        <dbReference type="SAM" id="MobiDB-lite"/>
    </source>
</evidence>
<feature type="domain" description="F-box" evidence="2">
    <location>
        <begin position="30"/>
        <end position="75"/>
    </location>
</feature>
<evidence type="ECO:0000313" key="3">
    <source>
        <dbReference type="EMBL" id="SPO05842.1"/>
    </source>
</evidence>
<dbReference type="SUPFAM" id="SSF81383">
    <property type="entry name" value="F-box domain"/>
    <property type="match status" value="1"/>
</dbReference>
<evidence type="ECO:0000313" key="4">
    <source>
        <dbReference type="Proteomes" id="UP001187682"/>
    </source>
</evidence>
<protein>
    <recommendedName>
        <fullName evidence="2">F-box domain-containing protein</fullName>
    </recommendedName>
</protein>
<reference evidence="3" key="1">
    <citation type="submission" date="2018-03" db="EMBL/GenBank/DDBJ databases">
        <authorList>
            <person name="Guldener U."/>
        </authorList>
    </citation>
    <scope>NUCLEOTIDE SEQUENCE</scope>
</reference>
<dbReference type="Pfam" id="PF12937">
    <property type="entry name" value="F-box-like"/>
    <property type="match status" value="1"/>
</dbReference>
<dbReference type="AlphaFoldDB" id="A0AAE8N4H1"/>
<accession>A0AAE8N4H1</accession>
<feature type="region of interest" description="Disordered" evidence="1">
    <location>
        <begin position="351"/>
        <end position="386"/>
    </location>
</feature>
<feature type="region of interest" description="Disordered" evidence="1">
    <location>
        <begin position="219"/>
        <end position="244"/>
    </location>
</feature>
<dbReference type="Gene3D" id="1.20.1280.50">
    <property type="match status" value="1"/>
</dbReference>
<feature type="region of interest" description="Disordered" evidence="1">
    <location>
        <begin position="263"/>
        <end position="304"/>
    </location>
</feature>
<dbReference type="Proteomes" id="UP001187682">
    <property type="component" value="Unassembled WGS sequence"/>
</dbReference>